<comment type="caution">
    <text evidence="1">The sequence shown here is derived from an EMBL/GenBank/DDBJ whole genome shotgun (WGS) entry which is preliminary data.</text>
</comment>
<protein>
    <submittedName>
        <fullName evidence="1">Uncharacterized protein</fullName>
    </submittedName>
</protein>
<reference evidence="1 2" key="1">
    <citation type="journal article" date="2019" name="Int. J. Syst. Evol. Microbiol.">
        <title>The Global Catalogue of Microorganisms (GCM) 10K type strain sequencing project: providing services to taxonomists for standard genome sequencing and annotation.</title>
        <authorList>
            <consortium name="The Broad Institute Genomics Platform"/>
            <consortium name="The Broad Institute Genome Sequencing Center for Infectious Disease"/>
            <person name="Wu L."/>
            <person name="Ma J."/>
        </authorList>
    </citation>
    <scope>NUCLEOTIDE SEQUENCE [LARGE SCALE GENOMIC DNA]</scope>
    <source>
        <strain evidence="1 2">JCM 16021</strain>
    </source>
</reference>
<dbReference type="EMBL" id="BAAAQQ010000011">
    <property type="protein sequence ID" value="GAA2123862.1"/>
    <property type="molecule type" value="Genomic_DNA"/>
</dbReference>
<name>A0ABN2Y9T7_9ACTN</name>
<proteinExistence type="predicted"/>
<sequence length="124" mass="13104">MGEDRVVGRVVDDVPRGVHASTFAGHANQLKPISLDHVSDLQCPARILLARSGFAAAELATLVAHENVARTITSDTAVDLDALADLHRGETVLVVCDLGPHVDRGSDVVLVEIDADGRRVSHVA</sequence>
<dbReference type="Proteomes" id="UP001500575">
    <property type="component" value="Unassembled WGS sequence"/>
</dbReference>
<accession>A0ABN2Y9T7</accession>
<evidence type="ECO:0000313" key="1">
    <source>
        <dbReference type="EMBL" id="GAA2123862.1"/>
    </source>
</evidence>
<gene>
    <name evidence="1" type="ORF">GCM10009843_19990</name>
</gene>
<organism evidence="1 2">
    <name type="scientific">Nocardioides bigeumensis</name>
    <dbReference type="NCBI Taxonomy" id="433657"/>
    <lineage>
        <taxon>Bacteria</taxon>
        <taxon>Bacillati</taxon>
        <taxon>Actinomycetota</taxon>
        <taxon>Actinomycetes</taxon>
        <taxon>Propionibacteriales</taxon>
        <taxon>Nocardioidaceae</taxon>
        <taxon>Nocardioides</taxon>
    </lineage>
</organism>
<keyword evidence="2" id="KW-1185">Reference proteome</keyword>
<evidence type="ECO:0000313" key="2">
    <source>
        <dbReference type="Proteomes" id="UP001500575"/>
    </source>
</evidence>